<reference evidence="1" key="1">
    <citation type="journal article" date="2015" name="Nature">
        <title>Complex archaea that bridge the gap between prokaryotes and eukaryotes.</title>
        <authorList>
            <person name="Spang A."/>
            <person name="Saw J.H."/>
            <person name="Jorgensen S.L."/>
            <person name="Zaremba-Niedzwiedzka K."/>
            <person name="Martijn J."/>
            <person name="Lind A.E."/>
            <person name="van Eijk R."/>
            <person name="Schleper C."/>
            <person name="Guy L."/>
            <person name="Ettema T.J."/>
        </authorList>
    </citation>
    <scope>NUCLEOTIDE SEQUENCE</scope>
</reference>
<name>A0A0F9Q1M6_9ZZZZ</name>
<proteinExistence type="predicted"/>
<evidence type="ECO:0000313" key="1">
    <source>
        <dbReference type="EMBL" id="KKN37830.1"/>
    </source>
</evidence>
<comment type="caution">
    <text evidence="1">The sequence shown here is derived from an EMBL/GenBank/DDBJ whole genome shotgun (WGS) entry which is preliminary data.</text>
</comment>
<gene>
    <name evidence="1" type="ORF">LCGC14_0759390</name>
</gene>
<dbReference type="AlphaFoldDB" id="A0A0F9Q1M6"/>
<sequence length="209" mass="24223">MANSDDSLLVNFVCPYCKMTFSRHIDYQKKSGLFSLLIKNHPQGDYCSPFIAYIDTNGIHRGSQKIDNIEGDISENEQFLDSAQEKIMELDKTISFYHIKVPRRLGRGFEHKVASVKARSFMSSKFYLHLIDFLTENEAFNTFGTITIEANTGYEDGVLVYGKYLGMIYTIFWKDQKSTPNKTIEELKSYALLTIEKLLDLYDLMDYFF</sequence>
<organism evidence="1">
    <name type="scientific">marine sediment metagenome</name>
    <dbReference type="NCBI Taxonomy" id="412755"/>
    <lineage>
        <taxon>unclassified sequences</taxon>
        <taxon>metagenomes</taxon>
        <taxon>ecological metagenomes</taxon>
    </lineage>
</organism>
<dbReference type="EMBL" id="LAZR01001867">
    <property type="protein sequence ID" value="KKN37830.1"/>
    <property type="molecule type" value="Genomic_DNA"/>
</dbReference>
<protein>
    <submittedName>
        <fullName evidence="1">Uncharacterized protein</fullName>
    </submittedName>
</protein>
<accession>A0A0F9Q1M6</accession>